<protein>
    <submittedName>
        <fullName evidence="1">Uncharacterized protein</fullName>
    </submittedName>
</protein>
<dbReference type="KEGG" id="spzr:G5C33_12265"/>
<dbReference type="EMBL" id="CP049109">
    <property type="protein sequence ID" value="QIG80476.1"/>
    <property type="molecule type" value="Genomic_DNA"/>
</dbReference>
<evidence type="ECO:0000313" key="1">
    <source>
        <dbReference type="EMBL" id="QIG80476.1"/>
    </source>
</evidence>
<dbReference type="AlphaFoldDB" id="A0A6G6Y7C2"/>
<reference evidence="1 2" key="1">
    <citation type="submission" date="2020-02" db="EMBL/GenBank/DDBJ databases">
        <authorList>
            <person name="Zheng R.K."/>
            <person name="Sun C.M."/>
        </authorList>
    </citation>
    <scope>NUCLEOTIDE SEQUENCE [LARGE SCALE GENOMIC DNA]</scope>
    <source>
        <strain evidence="2">zrk23</strain>
    </source>
</reference>
<name>A0A6G6Y7C2_9SPHN</name>
<accession>A0A6G6Y7C2</accession>
<proteinExistence type="predicted"/>
<organism evidence="1 2">
    <name type="scientific">Stakelama tenebrarum</name>
    <dbReference type="NCBI Taxonomy" id="2711215"/>
    <lineage>
        <taxon>Bacteria</taxon>
        <taxon>Pseudomonadati</taxon>
        <taxon>Pseudomonadota</taxon>
        <taxon>Alphaproteobacteria</taxon>
        <taxon>Sphingomonadales</taxon>
        <taxon>Sphingomonadaceae</taxon>
        <taxon>Stakelama</taxon>
    </lineage>
</organism>
<sequence>MSLNAIEQTALSYYLATGANDLTIATRWYPHGDLILVIEDKIAVATRKFGRKVSGKAKAPAEQLLDTLIERGAFETKTNEFGGSMHQFQDGKYREVLKDLQANDPLVQEADGPEYWEAKFGALVGA</sequence>
<evidence type="ECO:0000313" key="2">
    <source>
        <dbReference type="Proteomes" id="UP000501568"/>
    </source>
</evidence>
<dbReference type="RefSeq" id="WP_165327482.1">
    <property type="nucleotide sequence ID" value="NZ_CP049109.1"/>
</dbReference>
<keyword evidence="2" id="KW-1185">Reference proteome</keyword>
<gene>
    <name evidence="1" type="ORF">G5C33_12265</name>
</gene>
<dbReference type="Proteomes" id="UP000501568">
    <property type="component" value="Chromosome"/>
</dbReference>